<dbReference type="Proteomes" id="UP001558652">
    <property type="component" value="Unassembled WGS sequence"/>
</dbReference>
<accession>A0ABD0YQT3</accession>
<reference evidence="2 3" key="1">
    <citation type="submission" date="2024-07" db="EMBL/GenBank/DDBJ databases">
        <title>Chromosome-level genome assembly of the water stick insect Ranatra chinensis (Heteroptera: Nepidae).</title>
        <authorList>
            <person name="Liu X."/>
        </authorList>
    </citation>
    <scope>NUCLEOTIDE SEQUENCE [LARGE SCALE GENOMIC DNA]</scope>
    <source>
        <strain evidence="2">Cailab_2021Rc</strain>
        <tissue evidence="2">Muscle</tissue>
    </source>
</reference>
<dbReference type="InterPro" id="IPR000884">
    <property type="entry name" value="TSP1_rpt"/>
</dbReference>
<name>A0ABD0YQT3_9HEMI</name>
<dbReference type="EMBL" id="JBFDAA010000004">
    <property type="protein sequence ID" value="KAL1137599.1"/>
    <property type="molecule type" value="Genomic_DNA"/>
</dbReference>
<comment type="caution">
    <text evidence="2">The sequence shown here is derived from an EMBL/GenBank/DDBJ whole genome shotgun (WGS) entry which is preliminary data.</text>
</comment>
<sequence length="156" mass="17140">MFSAAVRDKVHVSSVVADNVLRLGVLAMWAAVVVARPCGQNGSCRCSRRKRLAGGDQDPDNEQWQIAEVERADDVRCVDDWGPSWGPWSAWSSCSVTCGGGRQSRSRSKSRSSHLPPPLSPQLLPQHHTENRPCLLPPCPNKLFLQVLAQDIFNAV</sequence>
<proteinExistence type="predicted"/>
<protein>
    <submittedName>
        <fullName evidence="2">Uncharacterized protein</fullName>
    </submittedName>
</protein>
<evidence type="ECO:0000313" key="3">
    <source>
        <dbReference type="Proteomes" id="UP001558652"/>
    </source>
</evidence>
<feature type="region of interest" description="Disordered" evidence="1">
    <location>
        <begin position="40"/>
        <end position="62"/>
    </location>
</feature>
<dbReference type="SMART" id="SM00209">
    <property type="entry name" value="TSP1"/>
    <property type="match status" value="1"/>
</dbReference>
<evidence type="ECO:0000313" key="2">
    <source>
        <dbReference type="EMBL" id="KAL1137599.1"/>
    </source>
</evidence>
<gene>
    <name evidence="2" type="ORF">AAG570_009295</name>
</gene>
<dbReference type="PROSITE" id="PS50092">
    <property type="entry name" value="TSP1"/>
    <property type="match status" value="1"/>
</dbReference>
<dbReference type="SUPFAM" id="SSF82895">
    <property type="entry name" value="TSP-1 type 1 repeat"/>
    <property type="match status" value="1"/>
</dbReference>
<organism evidence="2 3">
    <name type="scientific">Ranatra chinensis</name>
    <dbReference type="NCBI Taxonomy" id="642074"/>
    <lineage>
        <taxon>Eukaryota</taxon>
        <taxon>Metazoa</taxon>
        <taxon>Ecdysozoa</taxon>
        <taxon>Arthropoda</taxon>
        <taxon>Hexapoda</taxon>
        <taxon>Insecta</taxon>
        <taxon>Pterygota</taxon>
        <taxon>Neoptera</taxon>
        <taxon>Paraneoptera</taxon>
        <taxon>Hemiptera</taxon>
        <taxon>Heteroptera</taxon>
        <taxon>Panheteroptera</taxon>
        <taxon>Nepomorpha</taxon>
        <taxon>Nepidae</taxon>
        <taxon>Ranatrinae</taxon>
        <taxon>Ranatra</taxon>
    </lineage>
</organism>
<dbReference type="InterPro" id="IPR036383">
    <property type="entry name" value="TSP1_rpt_sf"/>
</dbReference>
<dbReference type="AlphaFoldDB" id="A0ABD0YQT3"/>
<evidence type="ECO:0000256" key="1">
    <source>
        <dbReference type="SAM" id="MobiDB-lite"/>
    </source>
</evidence>
<keyword evidence="3" id="KW-1185">Reference proteome</keyword>
<dbReference type="Pfam" id="PF00090">
    <property type="entry name" value="TSP_1"/>
    <property type="match status" value="1"/>
</dbReference>
<dbReference type="Gene3D" id="2.20.100.10">
    <property type="entry name" value="Thrombospondin type-1 (TSP1) repeat"/>
    <property type="match status" value="1"/>
</dbReference>
<feature type="region of interest" description="Disordered" evidence="1">
    <location>
        <begin position="100"/>
        <end position="123"/>
    </location>
</feature>